<dbReference type="Proteomes" id="UP001162881">
    <property type="component" value="Unassembled WGS sequence"/>
</dbReference>
<name>A0ABT0BIN8_9SPHN</name>
<keyword evidence="3" id="KW-1185">Reference proteome</keyword>
<gene>
    <name evidence="2" type="ORF">MTR62_18755</name>
</gene>
<reference evidence="2" key="1">
    <citation type="submission" date="2022-03" db="EMBL/GenBank/DDBJ databases">
        <title>Identification of a novel bacterium isolated from mangrove sediments.</title>
        <authorList>
            <person name="Pan X."/>
        </authorList>
    </citation>
    <scope>NUCLEOTIDE SEQUENCE</scope>
    <source>
        <strain evidence="2">B1949</strain>
    </source>
</reference>
<proteinExistence type="predicted"/>
<evidence type="ECO:0000313" key="2">
    <source>
        <dbReference type="EMBL" id="MCJ2184713.1"/>
    </source>
</evidence>
<organism evidence="2 3">
    <name type="scientific">Novosphingobium organovorum</name>
    <dbReference type="NCBI Taxonomy" id="2930092"/>
    <lineage>
        <taxon>Bacteria</taxon>
        <taxon>Pseudomonadati</taxon>
        <taxon>Pseudomonadota</taxon>
        <taxon>Alphaproteobacteria</taxon>
        <taxon>Sphingomonadales</taxon>
        <taxon>Sphingomonadaceae</taxon>
        <taxon>Novosphingobium</taxon>
    </lineage>
</organism>
<evidence type="ECO:0000256" key="1">
    <source>
        <dbReference type="SAM" id="MobiDB-lite"/>
    </source>
</evidence>
<accession>A0ABT0BIN8</accession>
<dbReference type="EMBL" id="JALHLF010000135">
    <property type="protein sequence ID" value="MCJ2184713.1"/>
    <property type="molecule type" value="Genomic_DNA"/>
</dbReference>
<evidence type="ECO:0000313" key="3">
    <source>
        <dbReference type="Proteomes" id="UP001162881"/>
    </source>
</evidence>
<sequence length="31" mass="3430">MTGALFQPDAPAAPTLDRPTLMALMERDNER</sequence>
<protein>
    <submittedName>
        <fullName evidence="2">Uncharacterized protein</fullName>
    </submittedName>
</protein>
<comment type="caution">
    <text evidence="2">The sequence shown here is derived from an EMBL/GenBank/DDBJ whole genome shotgun (WGS) entry which is preliminary data.</text>
</comment>
<feature type="region of interest" description="Disordered" evidence="1">
    <location>
        <begin position="1"/>
        <end position="31"/>
    </location>
</feature>